<evidence type="ECO:0000256" key="4">
    <source>
        <dbReference type="ARBA" id="ARBA00022989"/>
    </source>
</evidence>
<evidence type="ECO:0000313" key="7">
    <source>
        <dbReference type="Proteomes" id="UP000229459"/>
    </source>
</evidence>
<evidence type="ECO:0000256" key="2">
    <source>
        <dbReference type="ARBA" id="ARBA00008854"/>
    </source>
</evidence>
<dbReference type="PANTHER" id="PTHR34478:SF2">
    <property type="entry name" value="MEMBRANE PROTEIN"/>
    <property type="match status" value="1"/>
</dbReference>
<dbReference type="Proteomes" id="UP000229459">
    <property type="component" value="Unassembled WGS sequence"/>
</dbReference>
<name>A0A2H0B807_9BACT</name>
<comment type="similarity">
    <text evidence="2">Belongs to the LemA family.</text>
</comment>
<evidence type="ECO:0000256" key="3">
    <source>
        <dbReference type="ARBA" id="ARBA00022692"/>
    </source>
</evidence>
<protein>
    <recommendedName>
        <fullName evidence="8">LemA family protein</fullName>
    </recommendedName>
</protein>
<keyword evidence="3" id="KW-0812">Transmembrane</keyword>
<dbReference type="GO" id="GO:0016020">
    <property type="term" value="C:membrane"/>
    <property type="evidence" value="ECO:0007669"/>
    <property type="project" value="UniProtKB-SubCell"/>
</dbReference>
<evidence type="ECO:0000256" key="5">
    <source>
        <dbReference type="ARBA" id="ARBA00023136"/>
    </source>
</evidence>
<dbReference type="AlphaFoldDB" id="A0A2H0B807"/>
<dbReference type="PANTHER" id="PTHR34478">
    <property type="entry name" value="PROTEIN LEMA"/>
    <property type="match status" value="1"/>
</dbReference>
<accession>A0A2H0B807</accession>
<reference evidence="6 7" key="1">
    <citation type="submission" date="2017-09" db="EMBL/GenBank/DDBJ databases">
        <title>Depth-based differentiation of microbial function through sediment-hosted aquifers and enrichment of novel symbionts in the deep terrestrial subsurface.</title>
        <authorList>
            <person name="Probst A.J."/>
            <person name="Ladd B."/>
            <person name="Jarett J.K."/>
            <person name="Geller-Mcgrath D.E."/>
            <person name="Sieber C.M."/>
            <person name="Emerson J.B."/>
            <person name="Anantharaman K."/>
            <person name="Thomas B.C."/>
            <person name="Malmstrom R."/>
            <person name="Stieglmeier M."/>
            <person name="Klingl A."/>
            <person name="Woyke T."/>
            <person name="Ryan C.M."/>
            <person name="Banfield J.F."/>
        </authorList>
    </citation>
    <scope>NUCLEOTIDE SEQUENCE [LARGE SCALE GENOMIC DNA]</scope>
    <source>
        <strain evidence="6">CG23_combo_of_CG06-09_8_20_14_all_34_8</strain>
    </source>
</reference>
<gene>
    <name evidence="6" type="ORF">COX08_03015</name>
</gene>
<evidence type="ECO:0000313" key="6">
    <source>
        <dbReference type="EMBL" id="PIP53058.1"/>
    </source>
</evidence>
<comment type="caution">
    <text evidence="6">The sequence shown here is derived from an EMBL/GenBank/DDBJ whole genome shotgun (WGS) entry which is preliminary data.</text>
</comment>
<dbReference type="Pfam" id="PF04011">
    <property type="entry name" value="LemA"/>
    <property type="match status" value="1"/>
</dbReference>
<keyword evidence="5" id="KW-0472">Membrane</keyword>
<dbReference type="EMBL" id="PCSR01000073">
    <property type="protein sequence ID" value="PIP53058.1"/>
    <property type="molecule type" value="Genomic_DNA"/>
</dbReference>
<dbReference type="InterPro" id="IPR023353">
    <property type="entry name" value="LemA-like_dom_sf"/>
</dbReference>
<evidence type="ECO:0008006" key="8">
    <source>
        <dbReference type="Google" id="ProtNLM"/>
    </source>
</evidence>
<evidence type="ECO:0000256" key="1">
    <source>
        <dbReference type="ARBA" id="ARBA00004167"/>
    </source>
</evidence>
<proteinExistence type="inferred from homology"/>
<comment type="subcellular location">
    <subcellularLocation>
        <location evidence="1">Membrane</location>
        <topology evidence="1">Single-pass membrane protein</topology>
    </subcellularLocation>
</comment>
<keyword evidence="4" id="KW-1133">Transmembrane helix</keyword>
<dbReference type="SUPFAM" id="SSF140478">
    <property type="entry name" value="LemA-like"/>
    <property type="match status" value="1"/>
</dbReference>
<sequence length="198" mass="21880">MSTLLILVALAAVVILWLLSTYNKFVALKTQIEASIQEIGNQLKRQADLIPNLVESVKGYMKHETAIFDKLTDARKMIMEVVSKQGNNPQALVDASTQLQQAMAPIRAVFESNPQLQAVGPTSKLMDELRDTADKTMYARRTLIDLSADYNMMVVQMPSNIVAMLFNFTKQAGLKVADMEAATSVTADETKSPKVKLD</sequence>
<dbReference type="Gene3D" id="1.20.1440.20">
    <property type="entry name" value="LemA-like domain"/>
    <property type="match status" value="1"/>
</dbReference>
<organism evidence="6 7">
    <name type="scientific">Candidatus Beckwithbacteria bacterium CG23_combo_of_CG06-09_8_20_14_all_34_8</name>
    <dbReference type="NCBI Taxonomy" id="1974497"/>
    <lineage>
        <taxon>Bacteria</taxon>
        <taxon>Candidatus Beckwithiibacteriota</taxon>
    </lineage>
</organism>
<dbReference type="InterPro" id="IPR007156">
    <property type="entry name" value="MamQ_LemA"/>
</dbReference>